<evidence type="ECO:0000259" key="2">
    <source>
        <dbReference type="Pfam" id="PF12696"/>
    </source>
</evidence>
<reference evidence="4" key="1">
    <citation type="submission" date="2007-03" db="EMBL/GenBank/DDBJ databases">
        <title>Complete sequence of chromosome 1 of Burkholderia vietnamiensis G4.</title>
        <authorList>
            <consortium name="US DOE Joint Genome Institute"/>
            <person name="Copeland A."/>
            <person name="Lucas S."/>
            <person name="Lapidus A."/>
            <person name="Barry K."/>
            <person name="Detter J.C."/>
            <person name="Glavina del Rio T."/>
            <person name="Hammon N."/>
            <person name="Israni S."/>
            <person name="Dalin E."/>
            <person name="Tice H."/>
            <person name="Pitluck S."/>
            <person name="Chain P."/>
            <person name="Malfatti S."/>
            <person name="Shin M."/>
            <person name="Vergez L."/>
            <person name="Schmutz J."/>
            <person name="Larimer F."/>
            <person name="Land M."/>
            <person name="Hauser L."/>
            <person name="Kyrpides N."/>
            <person name="Tiedje J."/>
            <person name="Richardson P."/>
        </authorList>
    </citation>
    <scope>NUCLEOTIDE SEQUENCE [LARGE SCALE GENOMIC DNA]</scope>
    <source>
        <strain evidence="4">G4 / LMG 22486</strain>
    </source>
</reference>
<sequence>MNRKGRREAPLAGIPVEISDLTMCQHIAIEGATGQGKTETTLKTILKQAVAQIIDLQGKYLRQRIEDIDAGYPVAVPFRAATLRIPALSIFLMDPKAMLAALARELGDELGQSANIRLLGTDTTNGEFTIDLLAGLTPQKALDLLKDAVIRGGGRGGDNQIWGDLATNVERAGLTLASVWQYTEEGYTYAIANNIAPYSFLFLRNVLFDPSKQMIPACLDDIERAVQSKNKRVIAMIADSAFYAEVDELLSERWLGLGGSDETKMGIRVNVMQHLSPICSIPAIAETFGAGYSKNMMTVREMWSPGMITASNVSSSTHGEPANVLNTFIKARFLTEADDREARFKTIGANAAAKLRKIHLHLFQEELGDLTSPATQRYIDLQMAAWPILRRVADEMIAQGKWPFGAELMANDQWEPLFGSGPQQSQFRRAKLWIDTEIDRVQMLLGPDQEITQEELEQLAAPEKFRERNNTAGLAREREKFTDAELTSAGGFFRGDAISMDQLLSRNQLGLEEVIAGMAQEEALLSTYIENLGAPASPGEQLLAIPPAIARSRMIFMIDEYTTLATPKLDTDSAKMARSKGLSWIIAFQTQATLEEAMPRVEVAYALLEQFRNRFILADESEKTPQMIRSLSGQVWVRDPKRSGKGLKEQSFEAKFLAKAGANDPSMPLFTRLDDFSQGLRGTSMHDAMEPDEFADALNEALSKGEPLGGMCAIARPLQMHAGTSFAKQADFETDRPESDGSKADRNNLAGFKRGEKHRVEDKEDERTNAPRRREDPILREEWAGNNLVFAHILVGRRPVVDLVNLDFDQDGEMARAKEMLGENQRLVNELNAREKARNERMAANAPFADAA</sequence>
<evidence type="ECO:0000313" key="4">
    <source>
        <dbReference type="Proteomes" id="UP000002287"/>
    </source>
</evidence>
<name>A4JFJ7_BURVG</name>
<dbReference type="Pfam" id="PF12696">
    <property type="entry name" value="TraG-D_C"/>
    <property type="match status" value="1"/>
</dbReference>
<evidence type="ECO:0000256" key="1">
    <source>
        <dbReference type="SAM" id="MobiDB-lite"/>
    </source>
</evidence>
<feature type="region of interest" description="Disordered" evidence="1">
    <location>
        <begin position="730"/>
        <end position="773"/>
    </location>
</feature>
<dbReference type="InterPro" id="IPR027417">
    <property type="entry name" value="P-loop_NTPase"/>
</dbReference>
<accession>A4JFJ7</accession>
<feature type="compositionally biased region" description="Basic and acidic residues" evidence="1">
    <location>
        <begin position="730"/>
        <end position="746"/>
    </location>
</feature>
<dbReference type="KEGG" id="bvi:Bcep1808_2048"/>
<proteinExistence type="predicted"/>
<protein>
    <recommendedName>
        <fullName evidence="2">TraD/TraG TraM recognition site domain-containing protein</fullName>
    </recommendedName>
</protein>
<dbReference type="AlphaFoldDB" id="A4JFJ7"/>
<dbReference type="HOGENOM" id="CLU_334852_0_0_4"/>
<dbReference type="EMBL" id="CP000614">
    <property type="protein sequence ID" value="ABO55050.1"/>
    <property type="molecule type" value="Genomic_DNA"/>
</dbReference>
<feature type="domain" description="TraD/TraG TraM recognition site" evidence="2">
    <location>
        <begin position="554"/>
        <end position="645"/>
    </location>
</feature>
<feature type="compositionally biased region" description="Basic and acidic residues" evidence="1">
    <location>
        <begin position="758"/>
        <end position="773"/>
    </location>
</feature>
<organism evidence="3 4">
    <name type="scientific">Burkholderia vietnamiensis (strain G4 / LMG 22486)</name>
    <name type="common">Burkholderia cepacia (strain R1808)</name>
    <dbReference type="NCBI Taxonomy" id="269482"/>
    <lineage>
        <taxon>Bacteria</taxon>
        <taxon>Pseudomonadati</taxon>
        <taxon>Pseudomonadota</taxon>
        <taxon>Betaproteobacteria</taxon>
        <taxon>Burkholderiales</taxon>
        <taxon>Burkholderiaceae</taxon>
        <taxon>Burkholderia</taxon>
        <taxon>Burkholderia cepacia complex</taxon>
    </lineage>
</organism>
<dbReference type="InterPro" id="IPR032689">
    <property type="entry name" value="TraG-D_C"/>
</dbReference>
<dbReference type="Proteomes" id="UP000002287">
    <property type="component" value="Chromosome 1"/>
</dbReference>
<gene>
    <name evidence="3" type="ordered locus">Bcep1808_2048</name>
</gene>
<dbReference type="Gene3D" id="3.40.50.300">
    <property type="entry name" value="P-loop containing nucleotide triphosphate hydrolases"/>
    <property type="match status" value="2"/>
</dbReference>
<dbReference type="SUPFAM" id="SSF52540">
    <property type="entry name" value="P-loop containing nucleoside triphosphate hydrolases"/>
    <property type="match status" value="1"/>
</dbReference>
<evidence type="ECO:0000313" key="3">
    <source>
        <dbReference type="EMBL" id="ABO55050.1"/>
    </source>
</evidence>